<dbReference type="GeneID" id="9475769"/>
<gene>
    <name evidence="1" type="ORF">PITG_04642</name>
</gene>
<dbReference type="HOGENOM" id="CLU_2176002_0_0_1"/>
<proteinExistence type="predicted"/>
<dbReference type="Gene3D" id="1.20.930.60">
    <property type="match status" value="1"/>
</dbReference>
<dbReference type="InParanoid" id="D0N1P7"/>
<dbReference type="EMBL" id="DS028123">
    <property type="protein sequence ID" value="EEY68226.1"/>
    <property type="molecule type" value="Genomic_DNA"/>
</dbReference>
<keyword evidence="2" id="KW-1185">Reference proteome</keyword>
<evidence type="ECO:0000313" key="1">
    <source>
        <dbReference type="EMBL" id="EEY68226.1"/>
    </source>
</evidence>
<name>D0N1P7_PHYIT</name>
<dbReference type="eggNOG" id="KOG3870">
    <property type="taxonomic scope" value="Eukaryota"/>
</dbReference>
<dbReference type="VEuPathDB" id="FungiDB:PITG_04642"/>
<dbReference type="AlphaFoldDB" id="D0N1P7"/>
<dbReference type="OrthoDB" id="541375at2759"/>
<accession>D0N1P7</accession>
<dbReference type="Proteomes" id="UP000006643">
    <property type="component" value="Unassembled WGS sequence"/>
</dbReference>
<reference evidence="2" key="1">
    <citation type="journal article" date="2009" name="Nature">
        <title>Genome sequence and analysis of the Irish potato famine pathogen Phytophthora infestans.</title>
        <authorList>
            <consortium name="The Broad Institute Genome Sequencing Platform"/>
            <person name="Haas B.J."/>
            <person name="Kamoun S."/>
            <person name="Zody M.C."/>
            <person name="Jiang R.H."/>
            <person name="Handsaker R.E."/>
            <person name="Cano L.M."/>
            <person name="Grabherr M."/>
            <person name="Kodira C.D."/>
            <person name="Raffaele S."/>
            <person name="Torto-Alalibo T."/>
            <person name="Bozkurt T.O."/>
            <person name="Ah-Fong A.M."/>
            <person name="Alvarado L."/>
            <person name="Anderson V.L."/>
            <person name="Armstrong M.R."/>
            <person name="Avrova A."/>
            <person name="Baxter L."/>
            <person name="Beynon J."/>
            <person name="Boevink P.C."/>
            <person name="Bollmann S.R."/>
            <person name="Bos J.I."/>
            <person name="Bulone V."/>
            <person name="Cai G."/>
            <person name="Cakir C."/>
            <person name="Carrington J.C."/>
            <person name="Chawner M."/>
            <person name="Conti L."/>
            <person name="Costanzo S."/>
            <person name="Ewan R."/>
            <person name="Fahlgren N."/>
            <person name="Fischbach M.A."/>
            <person name="Fugelstad J."/>
            <person name="Gilroy E.M."/>
            <person name="Gnerre S."/>
            <person name="Green P.J."/>
            <person name="Grenville-Briggs L.J."/>
            <person name="Griffith J."/>
            <person name="Grunwald N.J."/>
            <person name="Horn K."/>
            <person name="Horner N.R."/>
            <person name="Hu C.H."/>
            <person name="Huitema E."/>
            <person name="Jeong D.H."/>
            <person name="Jones A.M."/>
            <person name="Jones J.D."/>
            <person name="Jones R.W."/>
            <person name="Karlsson E.K."/>
            <person name="Kunjeti S.G."/>
            <person name="Lamour K."/>
            <person name="Liu Z."/>
            <person name="Ma L."/>
            <person name="Maclean D."/>
            <person name="Chibucos M.C."/>
            <person name="McDonald H."/>
            <person name="McWalters J."/>
            <person name="Meijer H.J."/>
            <person name="Morgan W."/>
            <person name="Morris P.F."/>
            <person name="Munro C.A."/>
            <person name="O'Neill K."/>
            <person name="Ospina-Giraldo M."/>
            <person name="Pinzon A."/>
            <person name="Pritchard L."/>
            <person name="Ramsahoye B."/>
            <person name="Ren Q."/>
            <person name="Restrepo S."/>
            <person name="Roy S."/>
            <person name="Sadanandom A."/>
            <person name="Savidor A."/>
            <person name="Schornack S."/>
            <person name="Schwartz D.C."/>
            <person name="Schumann U.D."/>
            <person name="Schwessinger B."/>
            <person name="Seyer L."/>
            <person name="Sharpe T."/>
            <person name="Silvar C."/>
            <person name="Song J."/>
            <person name="Studholme D.J."/>
            <person name="Sykes S."/>
            <person name="Thines M."/>
            <person name="van de Vondervoort P.J."/>
            <person name="Phuntumart V."/>
            <person name="Wawra S."/>
            <person name="Weide R."/>
            <person name="Win J."/>
            <person name="Young C."/>
            <person name="Zhou S."/>
            <person name="Fry W."/>
            <person name="Meyers B.C."/>
            <person name="van West P."/>
            <person name="Ristaino J."/>
            <person name="Govers F."/>
            <person name="Birch P.R."/>
            <person name="Whisson S.C."/>
            <person name="Judelson H.S."/>
            <person name="Nusbaum C."/>
        </authorList>
    </citation>
    <scope>NUCLEOTIDE SEQUENCE [LARGE SCALE GENOMIC DNA]</scope>
    <source>
        <strain evidence="2">T30-4</strain>
    </source>
</reference>
<dbReference type="KEGG" id="pif:PITG_04642"/>
<organism evidence="1 2">
    <name type="scientific">Phytophthora infestans (strain T30-4)</name>
    <name type="common">Potato late blight agent</name>
    <dbReference type="NCBI Taxonomy" id="403677"/>
    <lineage>
        <taxon>Eukaryota</taxon>
        <taxon>Sar</taxon>
        <taxon>Stramenopiles</taxon>
        <taxon>Oomycota</taxon>
        <taxon>Peronosporomycetes</taxon>
        <taxon>Peronosporales</taxon>
        <taxon>Peronosporaceae</taxon>
        <taxon>Phytophthora</taxon>
    </lineage>
</organism>
<protein>
    <submittedName>
        <fullName evidence="1">Uncharacterized protein</fullName>
    </submittedName>
</protein>
<sequence>MSVSDEYITRVQQLDELVANVQDTFAHTTCTERMPQVLRDCVSSNGDHLSAEAVTCLLQLADDMVNNAEVPLPSTFPEQAAKSPTSKHWESLLAGKGYRWQNSPWFLVER</sequence>
<dbReference type="RefSeq" id="XP_002905385.1">
    <property type="nucleotide sequence ID" value="XM_002905339.1"/>
</dbReference>
<evidence type="ECO:0000313" key="2">
    <source>
        <dbReference type="Proteomes" id="UP000006643"/>
    </source>
</evidence>